<dbReference type="SUPFAM" id="SSF51395">
    <property type="entry name" value="FMN-linked oxidoreductases"/>
    <property type="match status" value="1"/>
</dbReference>
<evidence type="ECO:0000259" key="10">
    <source>
        <dbReference type="Pfam" id="PF01207"/>
    </source>
</evidence>
<dbReference type="GO" id="GO:0050660">
    <property type="term" value="F:flavin adenine dinucleotide binding"/>
    <property type="evidence" value="ECO:0007669"/>
    <property type="project" value="InterPro"/>
</dbReference>
<dbReference type="eggNOG" id="KOG2335">
    <property type="taxonomic scope" value="Eukaryota"/>
</dbReference>
<dbReference type="GO" id="GO:0017150">
    <property type="term" value="F:tRNA dihydrouridine synthase activity"/>
    <property type="evidence" value="ECO:0007669"/>
    <property type="project" value="InterPro"/>
</dbReference>
<protein>
    <submittedName>
        <fullName evidence="11">tRNA-dihydrouridine synthase A</fullName>
    </submittedName>
</protein>
<keyword evidence="3" id="KW-0285">Flavoprotein</keyword>
<keyword evidence="5" id="KW-0819">tRNA processing</keyword>
<name>K8EP49_9CHLO</name>
<evidence type="ECO:0000256" key="8">
    <source>
        <dbReference type="ARBA" id="ARBA00023002"/>
    </source>
</evidence>
<organism evidence="11 12">
    <name type="scientific">Bathycoccus prasinos</name>
    <dbReference type="NCBI Taxonomy" id="41875"/>
    <lineage>
        <taxon>Eukaryota</taxon>
        <taxon>Viridiplantae</taxon>
        <taxon>Chlorophyta</taxon>
        <taxon>Mamiellophyceae</taxon>
        <taxon>Mamiellales</taxon>
        <taxon>Bathycoccaceae</taxon>
        <taxon>Bathycoccus</taxon>
    </lineage>
</organism>
<dbReference type="NCBIfam" id="NF008774">
    <property type="entry name" value="PRK11815.1"/>
    <property type="match status" value="1"/>
</dbReference>
<dbReference type="PANTHER" id="PTHR42907">
    <property type="entry name" value="FMN-LINKED OXIDOREDUCTASES SUPERFAMILY PROTEIN"/>
    <property type="match status" value="1"/>
</dbReference>
<evidence type="ECO:0000313" key="11">
    <source>
        <dbReference type="EMBL" id="CCO14225.1"/>
    </source>
</evidence>
<evidence type="ECO:0000256" key="6">
    <source>
        <dbReference type="ARBA" id="ARBA00022857"/>
    </source>
</evidence>
<gene>
    <name evidence="11" type="ORF">Bathy01g06360</name>
</gene>
<feature type="region of interest" description="Disordered" evidence="9">
    <location>
        <begin position="68"/>
        <end position="98"/>
    </location>
</feature>
<dbReference type="InterPro" id="IPR013785">
    <property type="entry name" value="Aldolase_TIM"/>
</dbReference>
<dbReference type="CDD" id="cd02801">
    <property type="entry name" value="DUS_like_FMN"/>
    <property type="match status" value="1"/>
</dbReference>
<dbReference type="AlphaFoldDB" id="K8EP49"/>
<feature type="domain" description="DUS-like FMN-binding" evidence="10">
    <location>
        <begin position="168"/>
        <end position="494"/>
    </location>
</feature>
<keyword evidence="6" id="KW-0521">NADP</keyword>
<keyword evidence="2" id="KW-0820">tRNA-binding</keyword>
<accession>K8EP49</accession>
<keyword evidence="8" id="KW-0560">Oxidoreductase</keyword>
<dbReference type="PANTHER" id="PTHR42907:SF1">
    <property type="entry name" value="FMN-LINKED OXIDOREDUCTASES SUPERFAMILY PROTEIN"/>
    <property type="match status" value="1"/>
</dbReference>
<proteinExistence type="predicted"/>
<keyword evidence="4" id="KW-0288">FMN</keyword>
<dbReference type="RefSeq" id="XP_007515346.1">
    <property type="nucleotide sequence ID" value="XM_007515284.1"/>
</dbReference>
<evidence type="ECO:0000256" key="2">
    <source>
        <dbReference type="ARBA" id="ARBA00022555"/>
    </source>
</evidence>
<dbReference type="OrthoDB" id="10262250at2759"/>
<evidence type="ECO:0000256" key="3">
    <source>
        <dbReference type="ARBA" id="ARBA00022630"/>
    </source>
</evidence>
<evidence type="ECO:0000256" key="5">
    <source>
        <dbReference type="ARBA" id="ARBA00022694"/>
    </source>
</evidence>
<evidence type="ECO:0000256" key="1">
    <source>
        <dbReference type="ARBA" id="ARBA00001917"/>
    </source>
</evidence>
<dbReference type="GeneID" id="19018371"/>
<evidence type="ECO:0000256" key="4">
    <source>
        <dbReference type="ARBA" id="ARBA00022643"/>
    </source>
</evidence>
<dbReference type="PROSITE" id="PS01136">
    <property type="entry name" value="UPF0034"/>
    <property type="match status" value="1"/>
</dbReference>
<keyword evidence="7" id="KW-0694">RNA-binding</keyword>
<evidence type="ECO:0000313" key="12">
    <source>
        <dbReference type="Proteomes" id="UP000198341"/>
    </source>
</evidence>
<evidence type="ECO:0000256" key="9">
    <source>
        <dbReference type="SAM" id="MobiDB-lite"/>
    </source>
</evidence>
<dbReference type="GO" id="GO:0000049">
    <property type="term" value="F:tRNA binding"/>
    <property type="evidence" value="ECO:0007669"/>
    <property type="project" value="UniProtKB-KW"/>
</dbReference>
<evidence type="ECO:0000256" key="7">
    <source>
        <dbReference type="ARBA" id="ARBA00022884"/>
    </source>
</evidence>
<dbReference type="InterPro" id="IPR004653">
    <property type="entry name" value="DusA"/>
</dbReference>
<sequence length="571" mass="63389">MLRGCVGFSSFSSCSSSCSFSTTRTTILGRKFFPRSLAAKSNSFLAAKKTRTAACAAKKRSVLSSIRSETNNSSSFHSEKVVSTEEDKEKEETEGGRDWTEKMVKSENFEKGKARAFEAYSRNNESGGSILTLKTDDELNLEEHARPKWSRDRETANVPSTSRALLSIAPMMEYTHNHFRYLCRLLSKRVWLWTEMEVDMTLKHVPVELRNKYVDFTLNQHPLVMQLGGSDADALGFSASLAKPHGYDEINLNCGCPSEKVAGKGCFGATLMRDPDLVAECCAAMAKNADGIPISVKCRIGVDGNDSYDELYRFVETIASKSPVRRFHVHCRKALLNGISPSQNRSIPPLRHEWVYALARDFPECEFFLNGGVKTLEEVKTQLRCQPTDKATANTIKGVMIGRQAHADPWGLLSRADVELFGESENPCKSRRDLLAKYAKYCDATQGKNGTMKDGSPVPAPRHFMHSIQNIFAGCTNAKIWKRLVDDQLQGSRKKEPNLTVTEIMERTLGCIPDEVLDAPPGYANFGSDAPAGEYVPIGEGLSEEEKEWTSEVPVVGGNFLARKDLGRIFS</sequence>
<dbReference type="KEGG" id="bpg:Bathy01g06360"/>
<dbReference type="Proteomes" id="UP000198341">
    <property type="component" value="Chromosome 1"/>
</dbReference>
<dbReference type="InterPro" id="IPR035587">
    <property type="entry name" value="DUS-like_FMN-bd"/>
</dbReference>
<dbReference type="Pfam" id="PF01207">
    <property type="entry name" value="Dus"/>
    <property type="match status" value="1"/>
</dbReference>
<dbReference type="EMBL" id="FO082278">
    <property type="protein sequence ID" value="CCO14225.1"/>
    <property type="molecule type" value="Genomic_DNA"/>
</dbReference>
<reference evidence="11 12" key="1">
    <citation type="submission" date="2011-10" db="EMBL/GenBank/DDBJ databases">
        <authorList>
            <person name="Genoscope - CEA"/>
        </authorList>
    </citation>
    <scope>NUCLEOTIDE SEQUENCE [LARGE SCALE GENOMIC DNA]</scope>
    <source>
        <strain evidence="11 12">RCC 1105</strain>
    </source>
</reference>
<keyword evidence="12" id="KW-1185">Reference proteome</keyword>
<dbReference type="Gene3D" id="3.20.20.70">
    <property type="entry name" value="Aldolase class I"/>
    <property type="match status" value="1"/>
</dbReference>
<comment type="cofactor">
    <cofactor evidence="1">
        <name>FMN</name>
        <dbReference type="ChEBI" id="CHEBI:58210"/>
    </cofactor>
</comment>
<feature type="compositionally biased region" description="Basic and acidic residues" evidence="9">
    <location>
        <begin position="77"/>
        <end position="98"/>
    </location>
</feature>
<dbReference type="STRING" id="41875.K8EP49"/>
<dbReference type="InterPro" id="IPR018517">
    <property type="entry name" value="tRNA_hU_synthase_CS"/>
</dbReference>